<feature type="domain" description="NAD(P)-binding" evidence="1">
    <location>
        <begin position="16"/>
        <end position="159"/>
    </location>
</feature>
<evidence type="ECO:0000259" key="1">
    <source>
        <dbReference type="Pfam" id="PF13460"/>
    </source>
</evidence>
<dbReference type="CDD" id="cd05271">
    <property type="entry name" value="NDUFA9_like_SDR_a"/>
    <property type="match status" value="1"/>
</dbReference>
<dbReference type="SUPFAM" id="SSF51735">
    <property type="entry name" value="NAD(P)-binding Rossmann-fold domains"/>
    <property type="match status" value="1"/>
</dbReference>
<dbReference type="InterPro" id="IPR036291">
    <property type="entry name" value="NAD(P)-bd_dom_sf"/>
</dbReference>
<keyword evidence="3" id="KW-1185">Reference proteome</keyword>
<comment type="caution">
    <text evidence="2">The sequence shown here is derived from an EMBL/GenBank/DDBJ whole genome shotgun (WGS) entry which is preliminary data.</text>
</comment>
<dbReference type="InterPro" id="IPR051207">
    <property type="entry name" value="ComplexI_NDUFA9_subunit"/>
</dbReference>
<dbReference type="RefSeq" id="WP_067601749.1">
    <property type="nucleotide sequence ID" value="NZ_CP015963.1"/>
</dbReference>
<dbReference type="Gene3D" id="3.40.50.720">
    <property type="entry name" value="NAD(P)-binding Rossmann-like Domain"/>
    <property type="match status" value="1"/>
</dbReference>
<dbReference type="STRING" id="476157.GCA_001663155_02476"/>
<evidence type="ECO:0000313" key="2">
    <source>
        <dbReference type="EMBL" id="TWJ09248.1"/>
    </source>
</evidence>
<protein>
    <submittedName>
        <fullName evidence="2">NADH dehydrogenase</fullName>
    </submittedName>
</protein>
<name>A0A562UUL6_9SPHN</name>
<dbReference type="PANTHER" id="PTHR12126">
    <property type="entry name" value="NADH-UBIQUINONE OXIDOREDUCTASE 39 KDA SUBUNIT-RELATED"/>
    <property type="match status" value="1"/>
</dbReference>
<dbReference type="OrthoDB" id="9776313at2"/>
<dbReference type="Proteomes" id="UP000320547">
    <property type="component" value="Unassembled WGS sequence"/>
</dbReference>
<proteinExistence type="predicted"/>
<dbReference type="EMBL" id="VLLK01000001">
    <property type="protein sequence ID" value="TWJ09248.1"/>
    <property type="molecule type" value="Genomic_DNA"/>
</dbReference>
<dbReference type="AlphaFoldDB" id="A0A562UUL6"/>
<evidence type="ECO:0000313" key="3">
    <source>
        <dbReference type="Proteomes" id="UP000320547"/>
    </source>
</evidence>
<dbReference type="PANTHER" id="PTHR12126:SF11">
    <property type="entry name" value="NADH DEHYDROGENASE [UBIQUINONE] 1 ALPHA SUBCOMPLEX SUBUNIT 9, MITOCHONDRIAL"/>
    <property type="match status" value="1"/>
</dbReference>
<gene>
    <name evidence="2" type="ORF">JN10_0875</name>
</gene>
<organism evidence="2 3">
    <name type="scientific">Altererythrobacter ishigakiensis</name>
    <dbReference type="NCBI Taxonomy" id="476157"/>
    <lineage>
        <taxon>Bacteria</taxon>
        <taxon>Pseudomonadati</taxon>
        <taxon>Pseudomonadota</taxon>
        <taxon>Alphaproteobacteria</taxon>
        <taxon>Sphingomonadales</taxon>
        <taxon>Erythrobacteraceae</taxon>
        <taxon>Altererythrobacter</taxon>
    </lineage>
</organism>
<reference evidence="2 3" key="1">
    <citation type="submission" date="2019-07" db="EMBL/GenBank/DDBJ databases">
        <title>Genomic Encyclopedia of Archaeal and Bacterial Type Strains, Phase II (KMG-II): from individual species to whole genera.</title>
        <authorList>
            <person name="Goeker M."/>
        </authorList>
    </citation>
    <scope>NUCLEOTIDE SEQUENCE [LARGE SCALE GENOMIC DNA]</scope>
    <source>
        <strain evidence="2 3">ATCC BAA-2084</strain>
    </source>
</reference>
<dbReference type="GO" id="GO:0044877">
    <property type="term" value="F:protein-containing complex binding"/>
    <property type="evidence" value="ECO:0007669"/>
    <property type="project" value="TreeGrafter"/>
</dbReference>
<dbReference type="InterPro" id="IPR016040">
    <property type="entry name" value="NAD(P)-bd_dom"/>
</dbReference>
<accession>A0A562UUL6</accession>
<sequence>MSRKSSLKNQLVTLFGGSGFLGNYLSQALLESGARVRIASRNPERSHRLKPLANLGQIQFVRCNINDPRQVRAAVSGSDMVVNLVGSFGGDLMQLMGDSAGDVAAAATDAGAKALVHISAIGADGESSSSYARANAHGEDLVRKNFPKVTILRPSALFGQDDNFTNLFAGLVQMSPVLPVFGPDSPLQPAFVDDLAEAIVVALENPSMHGGKTYELGGPEVITMMEFNQRIAKAQGRKRIFLPVPDPMSAAFAALPLTPINRDQWVMLKEGNCVSGDYPGFEKLDIKPRPLSLFLDKWMVRYRKHGRFGEEASGPAN</sequence>
<dbReference type="Pfam" id="PF13460">
    <property type="entry name" value="NAD_binding_10"/>
    <property type="match status" value="1"/>
</dbReference>